<dbReference type="RefSeq" id="XP_064653351.1">
    <property type="nucleotide sequence ID" value="XM_064808459.1"/>
</dbReference>
<dbReference type="PANTHER" id="PTHR10828:SF50">
    <property type="entry name" value="REDUCTASE (ARC2), PUTATIVE (AFU_ORTHOLOGUE AFUA_6G13400)-RELATED"/>
    <property type="match status" value="1"/>
</dbReference>
<sequence length="167" mass="18509">MDSQTTKPDTAQQAPIANASATAEQPWYAAYPPARSEPQAISRHDVLQLLKSETTADSAFVLVDLRRTDYEGGTILESINLPAQSLHPTIPSLYKIFSAAGVRQVIWYCGSSRGRGTRAASWFADYLNEQGDAKMKSLVLSDGIKGWVAEKGVFVRYMQEYDESKWT</sequence>
<evidence type="ECO:0000256" key="1">
    <source>
        <dbReference type="SAM" id="MobiDB-lite"/>
    </source>
</evidence>
<dbReference type="Gene3D" id="3.40.250.10">
    <property type="entry name" value="Rhodanese-like domain"/>
    <property type="match status" value="1"/>
</dbReference>
<dbReference type="Proteomes" id="UP001337655">
    <property type="component" value="Unassembled WGS sequence"/>
</dbReference>
<evidence type="ECO:0000313" key="3">
    <source>
        <dbReference type="EMBL" id="KAK5162677.1"/>
    </source>
</evidence>
<organism evidence="3 4">
    <name type="scientific">Saxophila tyrrhenica</name>
    <dbReference type="NCBI Taxonomy" id="1690608"/>
    <lineage>
        <taxon>Eukaryota</taxon>
        <taxon>Fungi</taxon>
        <taxon>Dikarya</taxon>
        <taxon>Ascomycota</taxon>
        <taxon>Pezizomycotina</taxon>
        <taxon>Dothideomycetes</taxon>
        <taxon>Dothideomycetidae</taxon>
        <taxon>Mycosphaerellales</taxon>
        <taxon>Extremaceae</taxon>
        <taxon>Saxophila</taxon>
    </lineage>
</organism>
<proteinExistence type="predicted"/>
<gene>
    <name evidence="3" type="ORF">LTR77_011251</name>
</gene>
<dbReference type="Pfam" id="PF00581">
    <property type="entry name" value="Rhodanese"/>
    <property type="match status" value="1"/>
</dbReference>
<dbReference type="AlphaFoldDB" id="A0AAV9NWP4"/>
<dbReference type="InterPro" id="IPR036873">
    <property type="entry name" value="Rhodanese-like_dom_sf"/>
</dbReference>
<name>A0AAV9NWP4_9PEZI</name>
<keyword evidence="4" id="KW-1185">Reference proteome</keyword>
<dbReference type="GO" id="GO:0004725">
    <property type="term" value="F:protein tyrosine phosphatase activity"/>
    <property type="evidence" value="ECO:0007669"/>
    <property type="project" value="TreeGrafter"/>
</dbReference>
<evidence type="ECO:0000259" key="2">
    <source>
        <dbReference type="PROSITE" id="PS50206"/>
    </source>
</evidence>
<feature type="domain" description="Rhodanese" evidence="2">
    <location>
        <begin position="56"/>
        <end position="156"/>
    </location>
</feature>
<reference evidence="3 4" key="1">
    <citation type="submission" date="2023-08" db="EMBL/GenBank/DDBJ databases">
        <title>Black Yeasts Isolated from many extreme environments.</title>
        <authorList>
            <person name="Coleine C."/>
            <person name="Stajich J.E."/>
            <person name="Selbmann L."/>
        </authorList>
    </citation>
    <scope>NUCLEOTIDE SEQUENCE [LARGE SCALE GENOMIC DNA]</scope>
    <source>
        <strain evidence="3 4">CCFEE 5935</strain>
    </source>
</reference>
<dbReference type="PROSITE" id="PS50206">
    <property type="entry name" value="RHODANESE_3"/>
    <property type="match status" value="1"/>
</dbReference>
<dbReference type="InterPro" id="IPR001763">
    <property type="entry name" value="Rhodanese-like_dom"/>
</dbReference>
<evidence type="ECO:0000313" key="4">
    <source>
        <dbReference type="Proteomes" id="UP001337655"/>
    </source>
</evidence>
<dbReference type="GeneID" id="89932567"/>
<dbReference type="SUPFAM" id="SSF52821">
    <property type="entry name" value="Rhodanese/Cell cycle control phosphatase"/>
    <property type="match status" value="1"/>
</dbReference>
<dbReference type="EMBL" id="JAVRRT010000040">
    <property type="protein sequence ID" value="KAK5162677.1"/>
    <property type="molecule type" value="Genomic_DNA"/>
</dbReference>
<feature type="region of interest" description="Disordered" evidence="1">
    <location>
        <begin position="1"/>
        <end position="21"/>
    </location>
</feature>
<dbReference type="GO" id="GO:0005737">
    <property type="term" value="C:cytoplasm"/>
    <property type="evidence" value="ECO:0007669"/>
    <property type="project" value="TreeGrafter"/>
</dbReference>
<protein>
    <recommendedName>
        <fullName evidence="2">Rhodanese domain-containing protein</fullName>
    </recommendedName>
</protein>
<dbReference type="GO" id="GO:0005634">
    <property type="term" value="C:nucleus"/>
    <property type="evidence" value="ECO:0007669"/>
    <property type="project" value="TreeGrafter"/>
</dbReference>
<accession>A0AAV9NWP4</accession>
<dbReference type="PANTHER" id="PTHR10828">
    <property type="entry name" value="M-PHASE INDUCER PHOSPHATASE DUAL SPECIFICITY PHOSPHATASE CDC25"/>
    <property type="match status" value="1"/>
</dbReference>
<comment type="caution">
    <text evidence="3">The sequence shown here is derived from an EMBL/GenBank/DDBJ whole genome shotgun (WGS) entry which is preliminary data.</text>
</comment>